<accession>A0A327Q865</accession>
<protein>
    <submittedName>
        <fullName evidence="5">Regulatory LuxR family protein</fullName>
    </submittedName>
</protein>
<dbReference type="InterPro" id="IPR035965">
    <property type="entry name" value="PAS-like_dom_sf"/>
</dbReference>
<keyword evidence="3" id="KW-0804">Transcription</keyword>
<evidence type="ECO:0000256" key="2">
    <source>
        <dbReference type="ARBA" id="ARBA00023125"/>
    </source>
</evidence>
<dbReference type="InterPro" id="IPR036388">
    <property type="entry name" value="WH-like_DNA-bd_sf"/>
</dbReference>
<organism evidence="5 6">
    <name type="scientific">Chitinophaga skermanii</name>
    <dbReference type="NCBI Taxonomy" id="331697"/>
    <lineage>
        <taxon>Bacteria</taxon>
        <taxon>Pseudomonadati</taxon>
        <taxon>Bacteroidota</taxon>
        <taxon>Chitinophagia</taxon>
        <taxon>Chitinophagales</taxon>
        <taxon>Chitinophagaceae</taxon>
        <taxon>Chitinophaga</taxon>
    </lineage>
</organism>
<dbReference type="PANTHER" id="PTHR44688">
    <property type="entry name" value="DNA-BINDING TRANSCRIPTIONAL ACTIVATOR DEVR_DOSR"/>
    <property type="match status" value="1"/>
</dbReference>
<name>A0A327Q865_9BACT</name>
<dbReference type="EMBL" id="QLLL01000008">
    <property type="protein sequence ID" value="RAJ00491.1"/>
    <property type="molecule type" value="Genomic_DNA"/>
</dbReference>
<evidence type="ECO:0000313" key="5">
    <source>
        <dbReference type="EMBL" id="RAJ00491.1"/>
    </source>
</evidence>
<dbReference type="SMART" id="SM00421">
    <property type="entry name" value="HTH_LUXR"/>
    <property type="match status" value="1"/>
</dbReference>
<dbReference type="RefSeq" id="WP_111599639.1">
    <property type="nucleotide sequence ID" value="NZ_QLLL01000008.1"/>
</dbReference>
<dbReference type="GO" id="GO:0003677">
    <property type="term" value="F:DNA binding"/>
    <property type="evidence" value="ECO:0007669"/>
    <property type="project" value="UniProtKB-KW"/>
</dbReference>
<dbReference type="Pfam" id="PF00196">
    <property type="entry name" value="GerE"/>
    <property type="match status" value="1"/>
</dbReference>
<dbReference type="OrthoDB" id="965844at2"/>
<dbReference type="Gene3D" id="1.10.10.10">
    <property type="entry name" value="Winged helix-like DNA-binding domain superfamily/Winged helix DNA-binding domain"/>
    <property type="match status" value="1"/>
</dbReference>
<keyword evidence="1" id="KW-0805">Transcription regulation</keyword>
<evidence type="ECO:0000313" key="6">
    <source>
        <dbReference type="Proteomes" id="UP000249547"/>
    </source>
</evidence>
<dbReference type="SUPFAM" id="SSF55785">
    <property type="entry name" value="PYP-like sensor domain (PAS domain)"/>
    <property type="match status" value="1"/>
</dbReference>
<dbReference type="PROSITE" id="PS00622">
    <property type="entry name" value="HTH_LUXR_1"/>
    <property type="match status" value="1"/>
</dbReference>
<dbReference type="PRINTS" id="PR00038">
    <property type="entry name" value="HTHLUXR"/>
</dbReference>
<evidence type="ECO:0000259" key="4">
    <source>
        <dbReference type="PROSITE" id="PS50043"/>
    </source>
</evidence>
<dbReference type="PANTHER" id="PTHR44688:SF16">
    <property type="entry name" value="DNA-BINDING TRANSCRIPTIONAL ACTIVATOR DEVR_DOSR"/>
    <property type="match status" value="1"/>
</dbReference>
<dbReference type="GO" id="GO:0006355">
    <property type="term" value="P:regulation of DNA-templated transcription"/>
    <property type="evidence" value="ECO:0007669"/>
    <property type="project" value="InterPro"/>
</dbReference>
<proteinExistence type="predicted"/>
<dbReference type="CDD" id="cd06170">
    <property type="entry name" value="LuxR_C_like"/>
    <property type="match status" value="1"/>
</dbReference>
<keyword evidence="2" id="KW-0238">DNA-binding</keyword>
<feature type="domain" description="HTH luxR-type" evidence="4">
    <location>
        <begin position="152"/>
        <end position="217"/>
    </location>
</feature>
<dbReference type="Proteomes" id="UP000249547">
    <property type="component" value="Unassembled WGS sequence"/>
</dbReference>
<dbReference type="PROSITE" id="PS50043">
    <property type="entry name" value="HTH_LUXR_2"/>
    <property type="match status" value="1"/>
</dbReference>
<dbReference type="InterPro" id="IPR000792">
    <property type="entry name" value="Tscrpt_reg_LuxR_C"/>
</dbReference>
<comment type="caution">
    <text evidence="5">The sequence shown here is derived from an EMBL/GenBank/DDBJ whole genome shotgun (WGS) entry which is preliminary data.</text>
</comment>
<evidence type="ECO:0000256" key="3">
    <source>
        <dbReference type="ARBA" id="ARBA00023163"/>
    </source>
</evidence>
<dbReference type="SUPFAM" id="SSF46894">
    <property type="entry name" value="C-terminal effector domain of the bipartite response regulators"/>
    <property type="match status" value="1"/>
</dbReference>
<evidence type="ECO:0000256" key="1">
    <source>
        <dbReference type="ARBA" id="ARBA00023015"/>
    </source>
</evidence>
<reference evidence="5 6" key="1">
    <citation type="submission" date="2018-06" db="EMBL/GenBank/DDBJ databases">
        <title>Genomic Encyclopedia of Archaeal and Bacterial Type Strains, Phase II (KMG-II): from individual species to whole genera.</title>
        <authorList>
            <person name="Goeker M."/>
        </authorList>
    </citation>
    <scope>NUCLEOTIDE SEQUENCE [LARGE SCALE GENOMIC DNA]</scope>
    <source>
        <strain evidence="5 6">DSM 23857</strain>
    </source>
</reference>
<dbReference type="AlphaFoldDB" id="A0A327Q865"/>
<keyword evidence="6" id="KW-1185">Reference proteome</keyword>
<gene>
    <name evidence="5" type="ORF">LX64_04198</name>
</gene>
<dbReference type="InterPro" id="IPR016032">
    <property type="entry name" value="Sig_transdc_resp-reg_C-effctor"/>
</dbReference>
<dbReference type="Gene3D" id="3.30.450.20">
    <property type="entry name" value="PAS domain"/>
    <property type="match status" value="1"/>
</dbReference>
<sequence length="219" mass="25075">MDKTQRKIAEIAAVADELPGVIIILNADLHVAYMSNRGLAALGTSMEELKSLGADYHQRFFNPEDINEYIPKIWDLLHNTEQPDAIVSFFQQVRSGPNQNWEWHFSAMRVLMRDDTGKPLLIMTMAYPVDPAMHVNSKISRIMEENVFYRKHSPLFASLGNREKEVLRLLALGKSAVTIAEELFIAETTVETHRKNIKRKLNINTTYELTQFAQAFNLI</sequence>